<feature type="transmembrane region" description="Helical" evidence="7">
    <location>
        <begin position="103"/>
        <end position="125"/>
    </location>
</feature>
<feature type="transmembrane region" description="Helical" evidence="7">
    <location>
        <begin position="323"/>
        <end position="341"/>
    </location>
</feature>
<name>A0A1V5MK07_UNCT6</name>
<feature type="transmembrane region" description="Helical" evidence="7">
    <location>
        <begin position="249"/>
        <end position="272"/>
    </location>
</feature>
<evidence type="ECO:0000259" key="8">
    <source>
        <dbReference type="Pfam" id="PF00999"/>
    </source>
</evidence>
<evidence type="ECO:0000256" key="2">
    <source>
        <dbReference type="ARBA" id="ARBA00022448"/>
    </source>
</evidence>
<dbReference type="GO" id="GO:0016020">
    <property type="term" value="C:membrane"/>
    <property type="evidence" value="ECO:0007669"/>
    <property type="project" value="UniProtKB-SubCell"/>
</dbReference>
<comment type="subcellular location">
    <subcellularLocation>
        <location evidence="1">Membrane</location>
        <topology evidence="1">Multi-pass membrane protein</topology>
    </subcellularLocation>
</comment>
<keyword evidence="2" id="KW-0813">Transport</keyword>
<dbReference type="GO" id="GO:0015297">
    <property type="term" value="F:antiporter activity"/>
    <property type="evidence" value="ECO:0007669"/>
    <property type="project" value="InterPro"/>
</dbReference>
<protein>
    <submittedName>
        <fullName evidence="9">High-affinity Na(+)/H(+) antiporter NhaS3</fullName>
    </submittedName>
</protein>
<evidence type="ECO:0000256" key="1">
    <source>
        <dbReference type="ARBA" id="ARBA00004141"/>
    </source>
</evidence>
<evidence type="ECO:0000313" key="9">
    <source>
        <dbReference type="EMBL" id="OPZ93558.1"/>
    </source>
</evidence>
<keyword evidence="5" id="KW-0406">Ion transport</keyword>
<evidence type="ECO:0000256" key="7">
    <source>
        <dbReference type="SAM" id="Phobius"/>
    </source>
</evidence>
<dbReference type="InterPro" id="IPR038770">
    <property type="entry name" value="Na+/solute_symporter_sf"/>
</dbReference>
<proteinExistence type="predicted"/>
<dbReference type="EMBL" id="MWAK01000018">
    <property type="protein sequence ID" value="OPZ93558.1"/>
    <property type="molecule type" value="Genomic_DNA"/>
</dbReference>
<keyword evidence="3 7" id="KW-0812">Transmembrane</keyword>
<accession>A0A1V5MK07</accession>
<evidence type="ECO:0000256" key="5">
    <source>
        <dbReference type="ARBA" id="ARBA00023065"/>
    </source>
</evidence>
<dbReference type="AlphaFoldDB" id="A0A1V5MK07"/>
<feature type="transmembrane region" description="Helical" evidence="7">
    <location>
        <begin position="74"/>
        <end position="91"/>
    </location>
</feature>
<organism evidence="9">
    <name type="scientific">candidate division TA06 bacterium ADurb.Bin417</name>
    <dbReference type="NCBI Taxonomy" id="1852828"/>
    <lineage>
        <taxon>Bacteria</taxon>
        <taxon>Bacteria division TA06</taxon>
    </lineage>
</organism>
<dbReference type="InterPro" id="IPR006153">
    <property type="entry name" value="Cation/H_exchanger_TM"/>
</dbReference>
<evidence type="ECO:0000256" key="3">
    <source>
        <dbReference type="ARBA" id="ARBA00022692"/>
    </source>
</evidence>
<dbReference type="InterPro" id="IPR050794">
    <property type="entry name" value="CPA2_transporter"/>
</dbReference>
<gene>
    <name evidence="9" type="primary">nhaS3</name>
    <name evidence="9" type="ORF">BWY73_00250</name>
</gene>
<feature type="transmembrane region" description="Helical" evidence="7">
    <location>
        <begin position="39"/>
        <end position="62"/>
    </location>
</feature>
<dbReference type="GO" id="GO:1902600">
    <property type="term" value="P:proton transmembrane transport"/>
    <property type="evidence" value="ECO:0007669"/>
    <property type="project" value="InterPro"/>
</dbReference>
<feature type="transmembrane region" description="Helical" evidence="7">
    <location>
        <begin position="137"/>
        <end position="161"/>
    </location>
</feature>
<feature type="transmembrane region" description="Helical" evidence="7">
    <location>
        <begin position="384"/>
        <end position="403"/>
    </location>
</feature>
<feature type="transmembrane region" description="Helical" evidence="7">
    <location>
        <begin position="6"/>
        <end position="27"/>
    </location>
</feature>
<evidence type="ECO:0000256" key="4">
    <source>
        <dbReference type="ARBA" id="ARBA00022989"/>
    </source>
</evidence>
<feature type="transmembrane region" description="Helical" evidence="7">
    <location>
        <begin position="173"/>
        <end position="196"/>
    </location>
</feature>
<comment type="caution">
    <text evidence="9">The sequence shown here is derived from an EMBL/GenBank/DDBJ whole genome shotgun (WGS) entry which is preliminary data.</text>
</comment>
<reference evidence="9" key="1">
    <citation type="submission" date="2017-02" db="EMBL/GenBank/DDBJ databases">
        <title>Delving into the versatile metabolic prowess of the omnipresent phylum Bacteroidetes.</title>
        <authorList>
            <person name="Nobu M.K."/>
            <person name="Mei R."/>
            <person name="Narihiro T."/>
            <person name="Kuroda K."/>
            <person name="Liu W.-T."/>
        </authorList>
    </citation>
    <scope>NUCLEOTIDE SEQUENCE</scope>
    <source>
        <strain evidence="9">ADurb.Bin417</strain>
    </source>
</reference>
<feature type="transmembrane region" description="Helical" evidence="7">
    <location>
        <begin position="292"/>
        <end position="311"/>
    </location>
</feature>
<keyword evidence="6 7" id="KW-0472">Membrane</keyword>
<dbReference type="Proteomes" id="UP000485484">
    <property type="component" value="Unassembled WGS sequence"/>
</dbReference>
<dbReference type="Gene3D" id="1.20.1530.20">
    <property type="match status" value="1"/>
</dbReference>
<dbReference type="PANTHER" id="PTHR32468:SF0">
    <property type="entry name" value="K(+)_H(+) ANTIPORTER 1"/>
    <property type="match status" value="1"/>
</dbReference>
<feature type="domain" description="Cation/H+ exchanger transmembrane" evidence="8">
    <location>
        <begin position="20"/>
        <end position="407"/>
    </location>
</feature>
<feature type="transmembrane region" description="Helical" evidence="7">
    <location>
        <begin position="353"/>
        <end position="377"/>
    </location>
</feature>
<dbReference type="Pfam" id="PF00999">
    <property type="entry name" value="Na_H_Exchanger"/>
    <property type="match status" value="1"/>
</dbReference>
<sequence>MNSLDFMLFCLQLILMLSFALAFGQLAKKIRQPAVFGELLGGIILGPTVFGAIAPGFHATIFPAAGQVAFVRETLIKLGMLFFLFTAGLEVNPAGLKKSGRPALFTSLFGIVVPFVFGMAMVKALDWLWLPRIGIGINLFAFFMGTALSISALPIIARILMDLKLTRDPIGDVIMTAAVINDLFGWTIFALIIGAIRPAGGLEIQKLPLMLAELAVFVWLVFALGRGLGRNPLARFMNQSGPSGSRLMLLTILMLTAALSTEMIGIHAIFGAFLLGVALDFDRGENNHAHEIIGRFAIGFFAPLYFVSIGLRANFIADFNLPLFLLILLTASAGKILGSGAGARAGGMLPREALAVGFGMNARGVMEILLASVALEYAIINRQVYVALVAMALISSMASGPLMKMVLKPSGR</sequence>
<evidence type="ECO:0000256" key="6">
    <source>
        <dbReference type="ARBA" id="ARBA00023136"/>
    </source>
</evidence>
<feature type="transmembrane region" description="Helical" evidence="7">
    <location>
        <begin position="208"/>
        <end position="228"/>
    </location>
</feature>
<dbReference type="PANTHER" id="PTHR32468">
    <property type="entry name" value="CATION/H + ANTIPORTER"/>
    <property type="match status" value="1"/>
</dbReference>
<keyword evidence="4 7" id="KW-1133">Transmembrane helix</keyword>